<evidence type="ECO:0000259" key="1">
    <source>
        <dbReference type="Pfam" id="PF01370"/>
    </source>
</evidence>
<dbReference type="Gene3D" id="3.40.50.720">
    <property type="entry name" value="NAD(P)-binding Rossmann-like Domain"/>
    <property type="match status" value="1"/>
</dbReference>
<evidence type="ECO:0000313" key="3">
    <source>
        <dbReference type="Proteomes" id="UP001207742"/>
    </source>
</evidence>
<comment type="caution">
    <text evidence="2">The sequence shown here is derived from an EMBL/GenBank/DDBJ whole genome shotgun (WGS) entry which is preliminary data.</text>
</comment>
<dbReference type="SUPFAM" id="SSF51735">
    <property type="entry name" value="NAD(P)-binding Rossmann-fold domains"/>
    <property type="match status" value="1"/>
</dbReference>
<feature type="domain" description="NAD-dependent epimerase/dehydratase" evidence="1">
    <location>
        <begin position="3"/>
        <end position="226"/>
    </location>
</feature>
<dbReference type="PANTHER" id="PTHR48079:SF6">
    <property type="entry name" value="NAD(P)-BINDING DOMAIN-CONTAINING PROTEIN-RELATED"/>
    <property type="match status" value="1"/>
</dbReference>
<gene>
    <name evidence="2" type="ORF">OL497_16175</name>
</gene>
<sequence>MKIAITGATGYIGTVLTPLLLANGHQLQLLTRRPPAVAPLPAVTFVPGDLLDAAAIRQLVSGADAVIHLAAVISVSDQPDEQLFHTNTEGTRLLVTAAQQAGVKRFIHVSSVTAYNQVPCDEPLNEQRAAAPDTHYGYDRSKAVSQAIALAHNGNGMEVIVLAPTAVIGPYDQRPSLIGKAVISLYKGRIPALFPGGVDFVDVRDVAQAIVNALTMGTPGQAYLLGGAWHSLTALSKEIGIIKGKKSNLPVLPVWLIFGMLPLVKGLAAITGGAPYYTRQSVYNLLYSNKKIDHSNARTALQFQPRSLSVTLQDTIQWFKQTGKLS</sequence>
<dbReference type="InterPro" id="IPR051783">
    <property type="entry name" value="NAD(P)-dependent_oxidoreduct"/>
</dbReference>
<reference evidence="2 3" key="1">
    <citation type="submission" date="2022-10" db="EMBL/GenBank/DDBJ databases">
        <title>Chitinophaga nivalis PC15 sp. nov., isolated from Pyeongchang county, South Korea.</title>
        <authorList>
            <person name="Trinh H.N."/>
        </authorList>
    </citation>
    <scope>NUCLEOTIDE SEQUENCE [LARGE SCALE GENOMIC DNA]</scope>
    <source>
        <strain evidence="2 3">PC14</strain>
    </source>
</reference>
<organism evidence="2 3">
    <name type="scientific">Chitinophaga nivalis</name>
    <dbReference type="NCBI Taxonomy" id="2991709"/>
    <lineage>
        <taxon>Bacteria</taxon>
        <taxon>Pseudomonadati</taxon>
        <taxon>Bacteroidota</taxon>
        <taxon>Chitinophagia</taxon>
        <taxon>Chitinophagales</taxon>
        <taxon>Chitinophagaceae</taxon>
        <taxon>Chitinophaga</taxon>
    </lineage>
</organism>
<dbReference type="RefSeq" id="WP_264731888.1">
    <property type="nucleotide sequence ID" value="NZ_JAPDNR010000001.1"/>
</dbReference>
<dbReference type="InterPro" id="IPR036291">
    <property type="entry name" value="NAD(P)-bd_dom_sf"/>
</dbReference>
<protein>
    <submittedName>
        <fullName evidence="2">NAD-dependent epimerase/dehydratase family protein</fullName>
    </submittedName>
</protein>
<dbReference type="Pfam" id="PF01370">
    <property type="entry name" value="Epimerase"/>
    <property type="match status" value="1"/>
</dbReference>
<keyword evidence="3" id="KW-1185">Reference proteome</keyword>
<evidence type="ECO:0000313" key="2">
    <source>
        <dbReference type="EMBL" id="MCW3485448.1"/>
    </source>
</evidence>
<accession>A0ABT3IN96</accession>
<name>A0ABT3IN96_9BACT</name>
<proteinExistence type="predicted"/>
<dbReference type="InterPro" id="IPR001509">
    <property type="entry name" value="Epimerase_deHydtase"/>
</dbReference>
<dbReference type="PANTHER" id="PTHR48079">
    <property type="entry name" value="PROTEIN YEEZ"/>
    <property type="match status" value="1"/>
</dbReference>
<dbReference type="Proteomes" id="UP001207742">
    <property type="component" value="Unassembled WGS sequence"/>
</dbReference>
<dbReference type="EMBL" id="JAPDNS010000002">
    <property type="protein sequence ID" value="MCW3485448.1"/>
    <property type="molecule type" value="Genomic_DNA"/>
</dbReference>